<dbReference type="RefSeq" id="WP_379581022.1">
    <property type="nucleotide sequence ID" value="NZ_JBHUFV010000079.1"/>
</dbReference>
<keyword evidence="1" id="KW-1133">Transmembrane helix</keyword>
<sequence>MTLLEQRYRFVLRMLPASYRAKREEEMVDAFLDSTGQVRDEDNARPTWREVASVAALAIRVRAGGPGAAPRYREMGDAVRLVALLGLGYHAVLGWEGLISTLFSFGIVGDLDPEYVITDPAGQAWGLVSAAADLVGVAAFASLALGRVHAARILTWLSLLYIAVMTGMGLFMWERTITEQVLYLLVMATPGVALLIGYHNDAPVRRSPLLAVLPLGLTALHVAVGFATTQRLAFYNGDDLTWIAAWTDLSGLSAIAIGVAGVHCLVRRASPPAWGLALAVVAMLQGVMRAPSLPLDAESFATQPLGTTMIAQFAALLVLAAALAVVSVRSLPRPT</sequence>
<dbReference type="Proteomes" id="UP001597368">
    <property type="component" value="Unassembled WGS sequence"/>
</dbReference>
<keyword evidence="1" id="KW-0812">Transmembrane</keyword>
<reference evidence="3" key="1">
    <citation type="journal article" date="2019" name="Int. J. Syst. Evol. Microbiol.">
        <title>The Global Catalogue of Microorganisms (GCM) 10K type strain sequencing project: providing services to taxonomists for standard genome sequencing and annotation.</title>
        <authorList>
            <consortium name="The Broad Institute Genomics Platform"/>
            <consortium name="The Broad Institute Genome Sequencing Center for Infectious Disease"/>
            <person name="Wu L."/>
            <person name="Ma J."/>
        </authorList>
    </citation>
    <scope>NUCLEOTIDE SEQUENCE [LARGE SCALE GENOMIC DNA]</scope>
    <source>
        <strain evidence="3">ICMP 6774ER</strain>
    </source>
</reference>
<proteinExistence type="predicted"/>
<accession>A0ABW4TAG1</accession>
<keyword evidence="3" id="KW-1185">Reference proteome</keyword>
<dbReference type="EMBL" id="JBHUFV010000079">
    <property type="protein sequence ID" value="MFD1938930.1"/>
    <property type="molecule type" value="Genomic_DNA"/>
</dbReference>
<feature type="transmembrane region" description="Helical" evidence="1">
    <location>
        <begin position="273"/>
        <end position="290"/>
    </location>
</feature>
<feature type="transmembrane region" description="Helical" evidence="1">
    <location>
        <begin position="153"/>
        <end position="174"/>
    </location>
</feature>
<evidence type="ECO:0000313" key="2">
    <source>
        <dbReference type="EMBL" id="MFD1938930.1"/>
    </source>
</evidence>
<gene>
    <name evidence="2" type="ORF">ACFSKW_46470</name>
</gene>
<feature type="transmembrane region" description="Helical" evidence="1">
    <location>
        <begin position="180"/>
        <end position="198"/>
    </location>
</feature>
<feature type="transmembrane region" description="Helical" evidence="1">
    <location>
        <begin position="310"/>
        <end position="331"/>
    </location>
</feature>
<evidence type="ECO:0000313" key="3">
    <source>
        <dbReference type="Proteomes" id="UP001597368"/>
    </source>
</evidence>
<evidence type="ECO:0000256" key="1">
    <source>
        <dbReference type="SAM" id="Phobius"/>
    </source>
</evidence>
<organism evidence="2 3">
    <name type="scientific">Nonomuraea mangrovi</name>
    <dbReference type="NCBI Taxonomy" id="2316207"/>
    <lineage>
        <taxon>Bacteria</taxon>
        <taxon>Bacillati</taxon>
        <taxon>Actinomycetota</taxon>
        <taxon>Actinomycetes</taxon>
        <taxon>Streptosporangiales</taxon>
        <taxon>Streptosporangiaceae</taxon>
        <taxon>Nonomuraea</taxon>
    </lineage>
</organism>
<name>A0ABW4TAG1_9ACTN</name>
<feature type="transmembrane region" description="Helical" evidence="1">
    <location>
        <begin position="210"/>
        <end position="228"/>
    </location>
</feature>
<feature type="transmembrane region" description="Helical" evidence="1">
    <location>
        <begin position="81"/>
        <end position="105"/>
    </location>
</feature>
<comment type="caution">
    <text evidence="2">The sequence shown here is derived from an EMBL/GenBank/DDBJ whole genome shotgun (WGS) entry which is preliminary data.</text>
</comment>
<protein>
    <submittedName>
        <fullName evidence="2">Uncharacterized protein</fullName>
    </submittedName>
</protein>
<keyword evidence="1" id="KW-0472">Membrane</keyword>
<feature type="transmembrane region" description="Helical" evidence="1">
    <location>
        <begin position="125"/>
        <end position="146"/>
    </location>
</feature>
<feature type="transmembrane region" description="Helical" evidence="1">
    <location>
        <begin position="240"/>
        <end position="266"/>
    </location>
</feature>